<reference evidence="2 3" key="1">
    <citation type="submission" date="2021-01" db="EMBL/GenBank/DDBJ databases">
        <title>Draft genome sequence of Micromonospora sp. strain STR1s_6.</title>
        <authorList>
            <person name="Karlyshev A."/>
            <person name="Jawad R."/>
        </authorList>
    </citation>
    <scope>NUCLEOTIDE SEQUENCE [LARGE SCALE GENOMIC DNA]</scope>
    <source>
        <strain evidence="2 3">STR1S-6</strain>
    </source>
</reference>
<organism evidence="2 3">
    <name type="scientific">Micromonospora tarensis</name>
    <dbReference type="NCBI Taxonomy" id="2806100"/>
    <lineage>
        <taxon>Bacteria</taxon>
        <taxon>Bacillati</taxon>
        <taxon>Actinomycetota</taxon>
        <taxon>Actinomycetes</taxon>
        <taxon>Micromonosporales</taxon>
        <taxon>Micromonosporaceae</taxon>
        <taxon>Micromonospora</taxon>
    </lineage>
</organism>
<sequence>MNLSPDDTRRLEQAATEALADVDQLAADPETTRRLATYGEPIYGAQLTADLEANIRGRMALAGVAAFAIIRLNQANRRVDDLLDELTKVRAQLTAANRHADGAENDLRSAQRGLTEYADQTNTPVWDGPAEHVLVVSEPGVWTLKHPPTCPMHCPMFALMHAAMTTADLPVGQYEVQPNDLLDRALIGDRIDGPAVVR</sequence>
<name>A0ABS1Y9Q4_9ACTN</name>
<feature type="coiled-coil region" evidence="1">
    <location>
        <begin position="65"/>
        <end position="120"/>
    </location>
</feature>
<accession>A0ABS1Y9Q4</accession>
<keyword evidence="3" id="KW-1185">Reference proteome</keyword>
<keyword evidence="1" id="KW-0175">Coiled coil</keyword>
<gene>
    <name evidence="2" type="ORF">JM949_00855</name>
</gene>
<protein>
    <submittedName>
        <fullName evidence="2">Uncharacterized protein</fullName>
    </submittedName>
</protein>
<evidence type="ECO:0000256" key="1">
    <source>
        <dbReference type="SAM" id="Coils"/>
    </source>
</evidence>
<proteinExistence type="predicted"/>
<evidence type="ECO:0000313" key="2">
    <source>
        <dbReference type="EMBL" id="MBM0274110.1"/>
    </source>
</evidence>
<dbReference type="Proteomes" id="UP000622245">
    <property type="component" value="Unassembled WGS sequence"/>
</dbReference>
<evidence type="ECO:0000313" key="3">
    <source>
        <dbReference type="Proteomes" id="UP000622245"/>
    </source>
</evidence>
<dbReference type="EMBL" id="JAEVHL010000002">
    <property type="protein sequence ID" value="MBM0274110.1"/>
    <property type="molecule type" value="Genomic_DNA"/>
</dbReference>
<dbReference type="RefSeq" id="WP_203146540.1">
    <property type="nucleotide sequence ID" value="NZ_JAEVHL010000002.1"/>
</dbReference>
<comment type="caution">
    <text evidence="2">The sequence shown here is derived from an EMBL/GenBank/DDBJ whole genome shotgun (WGS) entry which is preliminary data.</text>
</comment>